<dbReference type="RefSeq" id="WP_264844382.1">
    <property type="nucleotide sequence ID" value="NZ_AP025628.1"/>
</dbReference>
<keyword evidence="2" id="KW-0808">Transferase</keyword>
<feature type="domain" description="HPt" evidence="6">
    <location>
        <begin position="4"/>
        <end position="108"/>
    </location>
</feature>
<dbReference type="GO" id="GO:0006935">
    <property type="term" value="P:chemotaxis"/>
    <property type="evidence" value="ECO:0007669"/>
    <property type="project" value="InterPro"/>
</dbReference>
<dbReference type="EMBL" id="AP025628">
    <property type="protein sequence ID" value="BDG60334.1"/>
    <property type="molecule type" value="Genomic_DNA"/>
</dbReference>
<sequence length="273" mass="29828">MSMLPDDQSSLLADFVVESLEQLSAAEDSLLQLEEQPERVDLIRGLMRSFHTIKGNSAYLGLREISDLAHRLETLLEPVQQRTGSLDEGVINELLSGVDRLRALVQRAAAAGQATDGEAEIAARELVEGAENRYLIFRVGSLEMALPLKQVVEVTRPVPVTRLPYVPPHVAGVVNLRGLVVPLVDLERRLWGTSGSDGMQHLVVVSWGRGRLALGVQQVVAVTELDEQQAYESSGRDWYGTRVILHRGTPVALLELERVLGDTAGEGGCLRSV</sequence>
<dbReference type="GO" id="GO:0000160">
    <property type="term" value="P:phosphorelay signal transduction system"/>
    <property type="evidence" value="ECO:0007669"/>
    <property type="project" value="InterPro"/>
</dbReference>
<evidence type="ECO:0000256" key="2">
    <source>
        <dbReference type="ARBA" id="ARBA00022679"/>
    </source>
</evidence>
<gene>
    <name evidence="7" type="ORF">caldi_14240</name>
</gene>
<keyword evidence="3" id="KW-0418">Kinase</keyword>
<accession>A0AA35G9I7</accession>
<dbReference type="KEGG" id="cmic:caldi_14240"/>
<dbReference type="InterPro" id="IPR036641">
    <property type="entry name" value="HPT_dom_sf"/>
</dbReference>
<evidence type="ECO:0000256" key="1">
    <source>
        <dbReference type="ARBA" id="ARBA00022553"/>
    </source>
</evidence>
<dbReference type="Gene3D" id="2.30.30.40">
    <property type="entry name" value="SH3 Domains"/>
    <property type="match status" value="1"/>
</dbReference>
<name>A0AA35G9I7_9FIRM</name>
<dbReference type="InterPro" id="IPR008207">
    <property type="entry name" value="Sig_transdc_His_kin_Hpt_dom"/>
</dbReference>
<evidence type="ECO:0000256" key="4">
    <source>
        <dbReference type="PROSITE-ProRule" id="PRU00110"/>
    </source>
</evidence>
<evidence type="ECO:0008006" key="9">
    <source>
        <dbReference type="Google" id="ProtNLM"/>
    </source>
</evidence>
<feature type="domain" description="CheW-like" evidence="5">
    <location>
        <begin position="131"/>
        <end position="265"/>
    </location>
</feature>
<dbReference type="SMART" id="SM00260">
    <property type="entry name" value="CheW"/>
    <property type="match status" value="1"/>
</dbReference>
<keyword evidence="1 4" id="KW-0597">Phosphoprotein</keyword>
<keyword evidence="8" id="KW-1185">Reference proteome</keyword>
<protein>
    <recommendedName>
        <fullName evidence="9">Chemotaxis protein CheW</fullName>
    </recommendedName>
</protein>
<dbReference type="GO" id="GO:0016301">
    <property type="term" value="F:kinase activity"/>
    <property type="evidence" value="ECO:0007669"/>
    <property type="project" value="UniProtKB-KW"/>
</dbReference>
<dbReference type="Pfam" id="PF01584">
    <property type="entry name" value="CheW"/>
    <property type="match status" value="1"/>
</dbReference>
<evidence type="ECO:0000259" key="6">
    <source>
        <dbReference type="PROSITE" id="PS50894"/>
    </source>
</evidence>
<dbReference type="PROSITE" id="PS50894">
    <property type="entry name" value="HPT"/>
    <property type="match status" value="1"/>
</dbReference>
<feature type="modified residue" description="Phosphohistidine" evidence="4">
    <location>
        <position position="51"/>
    </location>
</feature>
<dbReference type="PANTHER" id="PTHR22617">
    <property type="entry name" value="CHEMOTAXIS SENSOR HISTIDINE KINASE-RELATED"/>
    <property type="match status" value="1"/>
</dbReference>
<dbReference type="PANTHER" id="PTHR22617:SF23">
    <property type="entry name" value="CHEMOTAXIS PROTEIN CHEW"/>
    <property type="match status" value="1"/>
</dbReference>
<evidence type="ECO:0000256" key="3">
    <source>
        <dbReference type="ARBA" id="ARBA00022777"/>
    </source>
</evidence>
<proteinExistence type="predicted"/>
<evidence type="ECO:0000313" key="7">
    <source>
        <dbReference type="EMBL" id="BDG60334.1"/>
    </source>
</evidence>
<dbReference type="Gene3D" id="2.40.50.180">
    <property type="entry name" value="CheA-289, Domain 4"/>
    <property type="match status" value="1"/>
</dbReference>
<dbReference type="InterPro" id="IPR036061">
    <property type="entry name" value="CheW-like_dom_sf"/>
</dbReference>
<dbReference type="Gene3D" id="1.20.120.160">
    <property type="entry name" value="HPT domain"/>
    <property type="match status" value="1"/>
</dbReference>
<dbReference type="PROSITE" id="PS50851">
    <property type="entry name" value="CHEW"/>
    <property type="match status" value="1"/>
</dbReference>
<dbReference type="Proteomes" id="UP001163687">
    <property type="component" value="Chromosome"/>
</dbReference>
<dbReference type="AlphaFoldDB" id="A0AA35G9I7"/>
<dbReference type="InterPro" id="IPR002545">
    <property type="entry name" value="CheW-lke_dom"/>
</dbReference>
<dbReference type="SUPFAM" id="SSF50341">
    <property type="entry name" value="CheW-like"/>
    <property type="match status" value="1"/>
</dbReference>
<dbReference type="SMART" id="SM00073">
    <property type="entry name" value="HPT"/>
    <property type="match status" value="1"/>
</dbReference>
<reference evidence="7" key="1">
    <citation type="submission" date="2022-03" db="EMBL/GenBank/DDBJ databases">
        <title>Complete genome sequence of Caldinitratiruptor microaerophilus.</title>
        <authorList>
            <person name="Mukaiyama R."/>
            <person name="Nishiyama T."/>
            <person name="Ueda K."/>
        </authorList>
    </citation>
    <scope>NUCLEOTIDE SEQUENCE</scope>
    <source>
        <strain evidence="7">JCM 16183</strain>
    </source>
</reference>
<evidence type="ECO:0000259" key="5">
    <source>
        <dbReference type="PROSITE" id="PS50851"/>
    </source>
</evidence>
<dbReference type="SUPFAM" id="SSF47226">
    <property type="entry name" value="Histidine-containing phosphotransfer domain, HPT domain"/>
    <property type="match status" value="1"/>
</dbReference>
<dbReference type="CDD" id="cd00088">
    <property type="entry name" value="HPT"/>
    <property type="match status" value="1"/>
</dbReference>
<evidence type="ECO:0000313" key="8">
    <source>
        <dbReference type="Proteomes" id="UP001163687"/>
    </source>
</evidence>
<dbReference type="InterPro" id="IPR039315">
    <property type="entry name" value="CheW"/>
</dbReference>
<dbReference type="Pfam" id="PF01627">
    <property type="entry name" value="Hpt"/>
    <property type="match status" value="1"/>
</dbReference>
<dbReference type="GO" id="GO:0005829">
    <property type="term" value="C:cytosol"/>
    <property type="evidence" value="ECO:0007669"/>
    <property type="project" value="TreeGrafter"/>
</dbReference>
<organism evidence="7 8">
    <name type="scientific">Caldinitratiruptor microaerophilus</name>
    <dbReference type="NCBI Taxonomy" id="671077"/>
    <lineage>
        <taxon>Bacteria</taxon>
        <taxon>Bacillati</taxon>
        <taxon>Bacillota</taxon>
        <taxon>Clostridia</taxon>
        <taxon>Eubacteriales</taxon>
        <taxon>Symbiobacteriaceae</taxon>
        <taxon>Caldinitratiruptor</taxon>
    </lineage>
</organism>